<evidence type="ECO:0000256" key="1">
    <source>
        <dbReference type="ARBA" id="ARBA00004202"/>
    </source>
</evidence>
<dbReference type="Gene3D" id="3.40.50.300">
    <property type="entry name" value="P-loop containing nucleotide triphosphate hydrolases"/>
    <property type="match status" value="1"/>
</dbReference>
<organism evidence="12 15">
    <name type="scientific">Erysipelothrix amsterdamensis</name>
    <dbReference type="NCBI Taxonomy" id="2929157"/>
    <lineage>
        <taxon>Bacteria</taxon>
        <taxon>Bacillati</taxon>
        <taxon>Bacillota</taxon>
        <taxon>Erysipelotrichia</taxon>
        <taxon>Erysipelotrichales</taxon>
        <taxon>Erysipelotrichaceae</taxon>
        <taxon>Erysipelothrix</taxon>
    </lineage>
</organism>
<evidence type="ECO:0000256" key="10">
    <source>
        <dbReference type="ARBA" id="ARBA00024721"/>
    </source>
</evidence>
<evidence type="ECO:0000313" key="14">
    <source>
        <dbReference type="Proteomes" id="UP001154095"/>
    </source>
</evidence>
<keyword evidence="14" id="KW-1185">Reference proteome</keyword>
<dbReference type="InterPro" id="IPR003439">
    <property type="entry name" value="ABC_transporter-like_ATP-bd"/>
</dbReference>
<dbReference type="EMBL" id="OW659477">
    <property type="protein sequence ID" value="CAH2760414.1"/>
    <property type="molecule type" value="Genomic_DNA"/>
</dbReference>
<evidence type="ECO:0000256" key="4">
    <source>
        <dbReference type="ARBA" id="ARBA00022475"/>
    </source>
</evidence>
<evidence type="ECO:0000256" key="8">
    <source>
        <dbReference type="ARBA" id="ARBA00024359"/>
    </source>
</evidence>
<dbReference type="EMBL" id="OW659496">
    <property type="protein sequence ID" value="CAH2763705.1"/>
    <property type="molecule type" value="Genomic_DNA"/>
</dbReference>
<dbReference type="SUPFAM" id="SSF52540">
    <property type="entry name" value="P-loop containing nucleoside triphosphate hydrolases"/>
    <property type="match status" value="1"/>
</dbReference>
<gene>
    <name evidence="12" type="primary">ytrE</name>
    <name evidence="12" type="ORF">ERYAMS2_00037</name>
    <name evidence="13" type="ORF">ERYAMS_01595</name>
</gene>
<dbReference type="SMART" id="SM00382">
    <property type="entry name" value="AAA"/>
    <property type="match status" value="1"/>
</dbReference>
<dbReference type="PROSITE" id="PS00211">
    <property type="entry name" value="ABC_TRANSPORTER_1"/>
    <property type="match status" value="1"/>
</dbReference>
<dbReference type="AlphaFoldDB" id="A0AAU9VD72"/>
<dbReference type="Pfam" id="PF00005">
    <property type="entry name" value="ABC_tran"/>
    <property type="match status" value="1"/>
</dbReference>
<protein>
    <recommendedName>
        <fullName evidence="9">Putative hemin import ATP-binding protein HrtA</fullName>
    </recommendedName>
</protein>
<dbReference type="PANTHER" id="PTHR24220:SF666">
    <property type="entry name" value="HEMIN IMPORT ATP-BINDING PROTEIN HRTA-RELATED"/>
    <property type="match status" value="1"/>
</dbReference>
<feature type="domain" description="ABC transporter" evidence="11">
    <location>
        <begin position="2"/>
        <end position="227"/>
    </location>
</feature>
<dbReference type="InterPro" id="IPR017911">
    <property type="entry name" value="MacB-like_ATP-bd"/>
</dbReference>
<evidence type="ECO:0000313" key="15">
    <source>
        <dbReference type="Proteomes" id="UP001154111"/>
    </source>
</evidence>
<dbReference type="Proteomes" id="UP001154095">
    <property type="component" value="Chromosome"/>
</dbReference>
<dbReference type="InterPro" id="IPR027417">
    <property type="entry name" value="P-loop_NTPase"/>
</dbReference>
<evidence type="ECO:0000256" key="6">
    <source>
        <dbReference type="ARBA" id="ARBA00022840"/>
    </source>
</evidence>
<dbReference type="InterPro" id="IPR003593">
    <property type="entry name" value="AAA+_ATPase"/>
</dbReference>
<dbReference type="PROSITE" id="PS50893">
    <property type="entry name" value="ABC_TRANSPORTER_2"/>
    <property type="match status" value="1"/>
</dbReference>
<evidence type="ECO:0000256" key="7">
    <source>
        <dbReference type="ARBA" id="ARBA00023136"/>
    </source>
</evidence>
<dbReference type="GO" id="GO:0005524">
    <property type="term" value="F:ATP binding"/>
    <property type="evidence" value="ECO:0007669"/>
    <property type="project" value="UniProtKB-KW"/>
</dbReference>
<dbReference type="PANTHER" id="PTHR24220">
    <property type="entry name" value="IMPORT ATP-BINDING PROTEIN"/>
    <property type="match status" value="1"/>
</dbReference>
<dbReference type="InterPro" id="IPR015854">
    <property type="entry name" value="ABC_transpr_LolD-like"/>
</dbReference>
<comment type="function">
    <text evidence="10">Part of the ABC transporter complex hrt involved in hemin import. Responsible for energy coupling to the transport system.</text>
</comment>
<sequence length="227" mass="25286">MIYLQSITKTFTDGKNQVEVLHPVTLHVPRGAFIALVGPSGSGKSTLLTIMGALQKPSQGTVTIDEHQLAQLTENERSALRFNTLGFILQTSNLIPFFTVYEHFEFKVKQSDQAISASEIQALLESLDIDKLRDQYPESLSGGERQRVAIGLALVLKPSIILADEPTASLDTERAFDVIKLLKHITKEYNTSVIMVTHDHRMIKDCDETYEMIDGNLKRISSKKGTL</sequence>
<keyword evidence="5" id="KW-0547">Nucleotide-binding</keyword>
<dbReference type="RefSeq" id="WP_254006907.1">
    <property type="nucleotide sequence ID" value="NZ_OW659477.1"/>
</dbReference>
<name>A0AAU9VD72_9FIRM</name>
<dbReference type="InterPro" id="IPR017871">
    <property type="entry name" value="ABC_transporter-like_CS"/>
</dbReference>
<dbReference type="CDD" id="cd03255">
    <property type="entry name" value="ABC_MJ0796_LolCDE_FtsE"/>
    <property type="match status" value="1"/>
</dbReference>
<evidence type="ECO:0000259" key="11">
    <source>
        <dbReference type="PROSITE" id="PS50893"/>
    </source>
</evidence>
<comment type="subunit">
    <text evidence="2">The complex is composed of two ATP-binding proteins (HrtA), two transmembrane proteins (HrtB) and a solute-binding protein.</text>
</comment>
<keyword evidence="6 12" id="KW-0067">ATP-binding</keyword>
<accession>A0AAU9VD72</accession>
<evidence type="ECO:0000256" key="9">
    <source>
        <dbReference type="ARBA" id="ARBA00024432"/>
    </source>
</evidence>
<evidence type="ECO:0000313" key="12">
    <source>
        <dbReference type="EMBL" id="CAH2760414.1"/>
    </source>
</evidence>
<evidence type="ECO:0000256" key="3">
    <source>
        <dbReference type="ARBA" id="ARBA00022448"/>
    </source>
</evidence>
<evidence type="ECO:0000256" key="5">
    <source>
        <dbReference type="ARBA" id="ARBA00022741"/>
    </source>
</evidence>
<evidence type="ECO:0000313" key="13">
    <source>
        <dbReference type="EMBL" id="CAH2763705.1"/>
    </source>
</evidence>
<dbReference type="GO" id="GO:0005886">
    <property type="term" value="C:plasma membrane"/>
    <property type="evidence" value="ECO:0007669"/>
    <property type="project" value="UniProtKB-SubCell"/>
</dbReference>
<reference evidence="12" key="1">
    <citation type="submission" date="2022-04" db="EMBL/GenBank/DDBJ databases">
        <authorList>
            <person name="Forde T."/>
        </authorList>
    </citation>
    <scope>NUCLEOTIDE SEQUENCE</scope>
    <source>
        <strain evidence="12">A18Y016a</strain>
        <strain evidence="13">A18Y020d</strain>
    </source>
</reference>
<dbReference type="Proteomes" id="UP001154111">
    <property type="component" value="Chromosome"/>
</dbReference>
<dbReference type="GO" id="GO:0016887">
    <property type="term" value="F:ATP hydrolysis activity"/>
    <property type="evidence" value="ECO:0007669"/>
    <property type="project" value="InterPro"/>
</dbReference>
<keyword evidence="4" id="KW-1003">Cell membrane</keyword>
<proteinExistence type="inferred from homology"/>
<keyword evidence="3" id="KW-0813">Transport</keyword>
<evidence type="ECO:0000256" key="2">
    <source>
        <dbReference type="ARBA" id="ARBA00011131"/>
    </source>
</evidence>
<comment type="similarity">
    <text evidence="8">Belongs to the ABC transporter superfamily. HrtA family.</text>
</comment>
<comment type="subcellular location">
    <subcellularLocation>
        <location evidence="1">Cell membrane</location>
        <topology evidence="1">Peripheral membrane protein</topology>
    </subcellularLocation>
</comment>
<keyword evidence="7" id="KW-0472">Membrane</keyword>
<dbReference type="GO" id="GO:0022857">
    <property type="term" value="F:transmembrane transporter activity"/>
    <property type="evidence" value="ECO:0007669"/>
    <property type="project" value="TreeGrafter"/>
</dbReference>